<dbReference type="InParanoid" id="A0A0D0AVW0"/>
<dbReference type="Proteomes" id="UP000054485">
    <property type="component" value="Unassembled WGS sequence"/>
</dbReference>
<proteinExistence type="predicted"/>
<reference evidence="1 2" key="1">
    <citation type="submission" date="2014-04" db="EMBL/GenBank/DDBJ databases">
        <authorList>
            <consortium name="DOE Joint Genome Institute"/>
            <person name="Kuo A."/>
            <person name="Ruytinx J."/>
            <person name="Rineau F."/>
            <person name="Colpaert J."/>
            <person name="Kohler A."/>
            <person name="Nagy L.G."/>
            <person name="Floudas D."/>
            <person name="Copeland A."/>
            <person name="Barry K.W."/>
            <person name="Cichocki N."/>
            <person name="Veneault-Fourrey C."/>
            <person name="LaButti K."/>
            <person name="Lindquist E.A."/>
            <person name="Lipzen A."/>
            <person name="Lundell T."/>
            <person name="Morin E."/>
            <person name="Murat C."/>
            <person name="Sun H."/>
            <person name="Tunlid A."/>
            <person name="Henrissat B."/>
            <person name="Grigoriev I.V."/>
            <person name="Hibbett D.S."/>
            <person name="Martin F."/>
            <person name="Nordberg H.P."/>
            <person name="Cantor M.N."/>
            <person name="Hua S.X."/>
        </authorList>
    </citation>
    <scope>NUCLEOTIDE SEQUENCE [LARGE SCALE GENOMIC DNA]</scope>
    <source>
        <strain evidence="1 2">UH-Slu-Lm8-n1</strain>
    </source>
</reference>
<dbReference type="AlphaFoldDB" id="A0A0D0AVW0"/>
<keyword evidence="2" id="KW-1185">Reference proteome</keyword>
<name>A0A0D0AVW0_9AGAM</name>
<accession>A0A0D0AVW0</accession>
<evidence type="ECO:0000313" key="1">
    <source>
        <dbReference type="EMBL" id="KIK38497.1"/>
    </source>
</evidence>
<sequence>MQRTSTSELQEHSQMHLKHPSGINHRIHHVYMRRWHLPRIVRPSERCSMCSTHNGKEIVLRYQGIEASYQKECIEAGSATQRAPAGRGHITYGYRAQSHIHIIRTGEVSYSNRV</sequence>
<evidence type="ECO:0000313" key="2">
    <source>
        <dbReference type="Proteomes" id="UP000054485"/>
    </source>
</evidence>
<gene>
    <name evidence="1" type="ORF">CY34DRAFT_389744</name>
</gene>
<protein>
    <submittedName>
        <fullName evidence="1">Uncharacterized protein</fullName>
    </submittedName>
</protein>
<dbReference type="EMBL" id="KN835390">
    <property type="protein sequence ID" value="KIK38497.1"/>
    <property type="molecule type" value="Genomic_DNA"/>
</dbReference>
<organism evidence="1 2">
    <name type="scientific">Suillus luteus UH-Slu-Lm8-n1</name>
    <dbReference type="NCBI Taxonomy" id="930992"/>
    <lineage>
        <taxon>Eukaryota</taxon>
        <taxon>Fungi</taxon>
        <taxon>Dikarya</taxon>
        <taxon>Basidiomycota</taxon>
        <taxon>Agaricomycotina</taxon>
        <taxon>Agaricomycetes</taxon>
        <taxon>Agaricomycetidae</taxon>
        <taxon>Boletales</taxon>
        <taxon>Suillineae</taxon>
        <taxon>Suillaceae</taxon>
        <taxon>Suillus</taxon>
    </lineage>
</organism>
<reference evidence="2" key="2">
    <citation type="submission" date="2015-01" db="EMBL/GenBank/DDBJ databases">
        <title>Evolutionary Origins and Diversification of the Mycorrhizal Mutualists.</title>
        <authorList>
            <consortium name="DOE Joint Genome Institute"/>
            <consortium name="Mycorrhizal Genomics Consortium"/>
            <person name="Kohler A."/>
            <person name="Kuo A."/>
            <person name="Nagy L.G."/>
            <person name="Floudas D."/>
            <person name="Copeland A."/>
            <person name="Barry K.W."/>
            <person name="Cichocki N."/>
            <person name="Veneault-Fourrey C."/>
            <person name="LaButti K."/>
            <person name="Lindquist E.A."/>
            <person name="Lipzen A."/>
            <person name="Lundell T."/>
            <person name="Morin E."/>
            <person name="Murat C."/>
            <person name="Riley R."/>
            <person name="Ohm R."/>
            <person name="Sun H."/>
            <person name="Tunlid A."/>
            <person name="Henrissat B."/>
            <person name="Grigoriev I.V."/>
            <person name="Hibbett D.S."/>
            <person name="Martin F."/>
        </authorList>
    </citation>
    <scope>NUCLEOTIDE SEQUENCE [LARGE SCALE GENOMIC DNA]</scope>
    <source>
        <strain evidence="2">UH-Slu-Lm8-n1</strain>
    </source>
</reference>
<dbReference type="HOGENOM" id="CLU_2122691_0_0_1"/>